<evidence type="ECO:0000256" key="2">
    <source>
        <dbReference type="SAM" id="Phobius"/>
    </source>
</evidence>
<dbReference type="Proteomes" id="UP000295573">
    <property type="component" value="Unassembled WGS sequence"/>
</dbReference>
<evidence type="ECO:0000313" key="4">
    <source>
        <dbReference type="Proteomes" id="UP000295573"/>
    </source>
</evidence>
<dbReference type="RefSeq" id="WP_132153411.1">
    <property type="nucleotide sequence ID" value="NZ_SLWR01000010.1"/>
</dbReference>
<feature type="transmembrane region" description="Helical" evidence="2">
    <location>
        <begin position="89"/>
        <end position="110"/>
    </location>
</feature>
<keyword evidence="2" id="KW-0812">Transmembrane</keyword>
<organism evidence="3 4">
    <name type="scientific">Kribbella antiqua</name>
    <dbReference type="NCBI Taxonomy" id="2512217"/>
    <lineage>
        <taxon>Bacteria</taxon>
        <taxon>Bacillati</taxon>
        <taxon>Actinomycetota</taxon>
        <taxon>Actinomycetes</taxon>
        <taxon>Propionibacteriales</taxon>
        <taxon>Kribbellaceae</taxon>
        <taxon>Kribbella</taxon>
    </lineage>
</organism>
<feature type="region of interest" description="Disordered" evidence="1">
    <location>
        <begin position="151"/>
        <end position="180"/>
    </location>
</feature>
<evidence type="ECO:0000313" key="3">
    <source>
        <dbReference type="EMBL" id="TCO44414.1"/>
    </source>
</evidence>
<name>A0A4R2IHR5_9ACTN</name>
<feature type="transmembrane region" description="Helical" evidence="2">
    <location>
        <begin position="57"/>
        <end position="83"/>
    </location>
</feature>
<accession>A0A4R2IHR5</accession>
<gene>
    <name evidence="3" type="ORF">EV646_110128</name>
</gene>
<dbReference type="AlphaFoldDB" id="A0A4R2IHR5"/>
<proteinExistence type="predicted"/>
<keyword evidence="2" id="KW-0472">Membrane</keyword>
<keyword evidence="4" id="KW-1185">Reference proteome</keyword>
<reference evidence="3 4" key="1">
    <citation type="journal article" date="2015" name="Stand. Genomic Sci.">
        <title>Genomic Encyclopedia of Bacterial and Archaeal Type Strains, Phase III: the genomes of soil and plant-associated and newly described type strains.</title>
        <authorList>
            <person name="Whitman W.B."/>
            <person name="Woyke T."/>
            <person name="Klenk H.P."/>
            <person name="Zhou Y."/>
            <person name="Lilburn T.G."/>
            <person name="Beck B.J."/>
            <person name="De Vos P."/>
            <person name="Vandamme P."/>
            <person name="Eisen J.A."/>
            <person name="Garrity G."/>
            <person name="Hugenholtz P."/>
            <person name="Kyrpides N.C."/>
        </authorList>
    </citation>
    <scope>NUCLEOTIDE SEQUENCE [LARGE SCALE GENOMIC DNA]</scope>
    <source>
        <strain evidence="3 4">VKM Ac-2541</strain>
    </source>
</reference>
<evidence type="ECO:0000256" key="1">
    <source>
        <dbReference type="SAM" id="MobiDB-lite"/>
    </source>
</evidence>
<dbReference type="OrthoDB" id="3826119at2"/>
<protein>
    <submittedName>
        <fullName evidence="3">Uncharacterized protein</fullName>
    </submittedName>
</protein>
<dbReference type="EMBL" id="SLWR01000010">
    <property type="protein sequence ID" value="TCO44414.1"/>
    <property type="molecule type" value="Genomic_DNA"/>
</dbReference>
<keyword evidence="2" id="KW-1133">Transmembrane helix</keyword>
<sequence length="180" mass="19024">MLYQGAGVPSKVIASADTFEDAQRTVEYLRSYGMEPADLEIAGADLRLARKPQAVPVVQLTATSALHGACLGLLAGVFITLVAETSLTGLVVVVWGFVYGVLVGALWGLFRGLVRNRPDAVTTEVVPTRYEVRCPVEELSVARTLLADASDASGVDDGGRDEREVIAAAGPEQTDQKHAA</sequence>
<comment type="caution">
    <text evidence="3">The sequence shown here is derived from an EMBL/GenBank/DDBJ whole genome shotgun (WGS) entry which is preliminary data.</text>
</comment>